<feature type="transmembrane region" description="Helical" evidence="17">
    <location>
        <begin position="800"/>
        <end position="821"/>
    </location>
</feature>
<feature type="transmembrane region" description="Helical" evidence="17">
    <location>
        <begin position="1256"/>
        <end position="1277"/>
    </location>
</feature>
<dbReference type="GO" id="GO:0005891">
    <property type="term" value="C:voltage-gated calcium channel complex"/>
    <property type="evidence" value="ECO:0007669"/>
    <property type="project" value="InterPro"/>
</dbReference>
<accession>A0A8D2ZTY7</accession>
<protein>
    <recommendedName>
        <fullName evidence="15">Voltage-dependent T-type calcium channel subunit alpha</fullName>
    </recommendedName>
</protein>
<dbReference type="PANTHER" id="PTHR45628">
    <property type="entry name" value="VOLTAGE-DEPENDENT CALCIUM CHANNEL TYPE A SUBUNIT ALPHA-1"/>
    <property type="match status" value="1"/>
</dbReference>
<feature type="region of interest" description="Disordered" evidence="16">
    <location>
        <begin position="1032"/>
        <end position="1163"/>
    </location>
</feature>
<evidence type="ECO:0000256" key="10">
    <source>
        <dbReference type="ARBA" id="ARBA00023065"/>
    </source>
</evidence>
<evidence type="ECO:0000313" key="20">
    <source>
        <dbReference type="Proteomes" id="UP000694558"/>
    </source>
</evidence>
<feature type="transmembrane region" description="Helical" evidence="17">
    <location>
        <begin position="1766"/>
        <end position="1787"/>
    </location>
</feature>
<dbReference type="InterPro" id="IPR005445">
    <property type="entry name" value="VDCC_T_a1"/>
</dbReference>
<evidence type="ECO:0000256" key="17">
    <source>
        <dbReference type="SAM" id="Phobius"/>
    </source>
</evidence>
<dbReference type="PRINTS" id="PR00167">
    <property type="entry name" value="CACHANNEL"/>
</dbReference>
<dbReference type="PRINTS" id="PR01629">
    <property type="entry name" value="TVDCCALPHA1"/>
</dbReference>
<feature type="region of interest" description="Disordered" evidence="16">
    <location>
        <begin position="1500"/>
        <end position="1523"/>
    </location>
</feature>
<feature type="domain" description="Ion transport" evidence="18">
    <location>
        <begin position="103"/>
        <end position="424"/>
    </location>
</feature>
<feature type="transmembrane region" description="Helical" evidence="17">
    <location>
        <begin position="227"/>
        <end position="251"/>
    </location>
</feature>
<dbReference type="Gene3D" id="1.20.120.350">
    <property type="entry name" value="Voltage-gated potassium channels. Chain C"/>
    <property type="match status" value="4"/>
</dbReference>
<feature type="binding site" evidence="14">
    <location>
        <position position="949"/>
    </location>
    <ligand>
        <name>Ca(2+)</name>
        <dbReference type="ChEBI" id="CHEBI:29108"/>
    </ligand>
</feature>
<keyword evidence="14" id="KW-0479">Metal-binding</keyword>
<dbReference type="GeneTree" id="ENSGT00940000159664"/>
<evidence type="ECO:0000256" key="1">
    <source>
        <dbReference type="ARBA" id="ARBA00004141"/>
    </source>
</evidence>
<evidence type="ECO:0000256" key="9">
    <source>
        <dbReference type="ARBA" id="ARBA00022989"/>
    </source>
</evidence>
<dbReference type="GO" id="GO:0008331">
    <property type="term" value="F:high voltage-gated calcium channel activity"/>
    <property type="evidence" value="ECO:0007669"/>
    <property type="project" value="TreeGrafter"/>
</dbReference>
<keyword evidence="5 17" id="KW-0812">Transmembrane</keyword>
<feature type="compositionally biased region" description="Gly residues" evidence="16">
    <location>
        <begin position="2189"/>
        <end position="2198"/>
    </location>
</feature>
<feature type="compositionally biased region" description="Basic residues" evidence="16">
    <location>
        <begin position="515"/>
        <end position="531"/>
    </location>
</feature>
<keyword evidence="13" id="KW-0407">Ion channel</keyword>
<evidence type="ECO:0000256" key="7">
    <source>
        <dbReference type="ARBA" id="ARBA00022837"/>
    </source>
</evidence>
<feature type="transmembrane region" description="Helical" evidence="17">
    <location>
        <begin position="1682"/>
        <end position="1706"/>
    </location>
</feature>
<organism evidence="19 20">
    <name type="scientific">Scophthalmus maximus</name>
    <name type="common">Turbot</name>
    <name type="synonym">Psetta maxima</name>
    <dbReference type="NCBI Taxonomy" id="52904"/>
    <lineage>
        <taxon>Eukaryota</taxon>
        <taxon>Metazoa</taxon>
        <taxon>Chordata</taxon>
        <taxon>Craniata</taxon>
        <taxon>Vertebrata</taxon>
        <taxon>Euteleostomi</taxon>
        <taxon>Actinopterygii</taxon>
        <taxon>Neopterygii</taxon>
        <taxon>Teleostei</taxon>
        <taxon>Neoteleostei</taxon>
        <taxon>Acanthomorphata</taxon>
        <taxon>Carangaria</taxon>
        <taxon>Pleuronectiformes</taxon>
        <taxon>Pleuronectoidei</taxon>
        <taxon>Scophthalmidae</taxon>
        <taxon>Scophthalmus</taxon>
    </lineage>
</organism>
<feature type="domain" description="Ion transport" evidence="18">
    <location>
        <begin position="1547"/>
        <end position="1798"/>
    </location>
</feature>
<evidence type="ECO:0000256" key="8">
    <source>
        <dbReference type="ARBA" id="ARBA00022882"/>
    </source>
</evidence>
<feature type="region of interest" description="Disordered" evidence="16">
    <location>
        <begin position="487"/>
        <end position="531"/>
    </location>
</feature>
<feature type="domain" description="Ion transport" evidence="18">
    <location>
        <begin position="1216"/>
        <end position="1494"/>
    </location>
</feature>
<feature type="region of interest" description="Disordered" evidence="16">
    <location>
        <begin position="1"/>
        <end position="62"/>
    </location>
</feature>
<evidence type="ECO:0000256" key="3">
    <source>
        <dbReference type="ARBA" id="ARBA00022568"/>
    </source>
</evidence>
<feature type="transmembrane region" description="Helical" evidence="17">
    <location>
        <begin position="140"/>
        <end position="160"/>
    </location>
</feature>
<dbReference type="InterPro" id="IPR002077">
    <property type="entry name" value="VDCCAlpha1"/>
</dbReference>
<feature type="transmembrane region" description="Helical" evidence="17">
    <location>
        <begin position="386"/>
        <end position="413"/>
    </location>
</feature>
<evidence type="ECO:0000256" key="14">
    <source>
        <dbReference type="PIRSR" id="PIRSR602077-1"/>
    </source>
</evidence>
<dbReference type="InterPro" id="IPR027359">
    <property type="entry name" value="Volt_channel_dom_sf"/>
</dbReference>
<dbReference type="Pfam" id="PF00520">
    <property type="entry name" value="Ion_trans"/>
    <property type="match status" value="4"/>
</dbReference>
<evidence type="ECO:0000256" key="13">
    <source>
        <dbReference type="ARBA" id="ARBA00023303"/>
    </source>
</evidence>
<feature type="transmembrane region" description="Helical" evidence="17">
    <location>
        <begin position="1718"/>
        <end position="1736"/>
    </location>
</feature>
<comment type="function">
    <text evidence="15">Voltage-sensitive calcium channels (VSCC) mediate the entry of calcium ions into excitable cells and are also involved in a variety of calcium-dependent processes, including muscle contraction, hormone or neurotransmitter release, gene expression, cell motility, cell division and cell death. This channel gives rise to T-type calcium currents. T-type calcium channels belong to the "low-voltage activated (LVA)" group and are strongly blocked by nickel and mibefradil. A particularity of this type of channels is an opening at quite negative potentials, and a voltage-dependent inactivation. T-type channels serve pacemaking functions in both central neurons and cardiac nodal cells and support calcium signaling in secretory cells and vascular smooth muscle. They may also be involved in the modulation of firing patterns of neurons which is important for information processing as well as in cell growth processes.</text>
</comment>
<dbReference type="InterPro" id="IPR005821">
    <property type="entry name" value="Ion_trans_dom"/>
</dbReference>
<feature type="transmembrane region" description="Helical" evidence="17">
    <location>
        <begin position="770"/>
        <end position="788"/>
    </location>
</feature>
<keyword evidence="3 15" id="KW-0109">Calcium transport</keyword>
<keyword evidence="2" id="KW-0813">Transport</keyword>
<dbReference type="Proteomes" id="UP000694558">
    <property type="component" value="Chromosome 18"/>
</dbReference>
<reference evidence="19" key="2">
    <citation type="submission" date="2025-08" db="UniProtKB">
        <authorList>
            <consortium name="Ensembl"/>
        </authorList>
    </citation>
    <scope>IDENTIFICATION</scope>
</reference>
<evidence type="ECO:0000259" key="18">
    <source>
        <dbReference type="Pfam" id="PF00520"/>
    </source>
</evidence>
<proteinExistence type="inferred from homology"/>
<feature type="transmembrane region" description="Helical" evidence="17">
    <location>
        <begin position="1460"/>
        <end position="1484"/>
    </location>
</feature>
<dbReference type="PANTHER" id="PTHR45628:SF33">
    <property type="entry name" value="VOLTAGE-DEPENDENT T-TYPE CALCIUM CHANNEL SUBUNIT ALPHA-1G"/>
    <property type="match status" value="1"/>
</dbReference>
<feature type="binding site" evidence="14">
    <location>
        <position position="1429"/>
    </location>
    <ligand>
        <name>Ca(2+)</name>
        <dbReference type="ChEBI" id="CHEBI:29108"/>
    </ligand>
</feature>
<feature type="transmembrane region" description="Helical" evidence="17">
    <location>
        <begin position="891"/>
        <end position="910"/>
    </location>
</feature>
<reference evidence="19" key="1">
    <citation type="submission" date="2023-05" db="EMBL/GenBank/DDBJ databases">
        <title>High-quality long-read genome of Scophthalmus maximus.</title>
        <authorList>
            <person name="Lien S."/>
            <person name="Martinez P."/>
        </authorList>
    </citation>
    <scope>NUCLEOTIDE SEQUENCE [LARGE SCALE GENOMIC DNA]</scope>
</reference>
<feature type="domain" description="Ion transport" evidence="18">
    <location>
        <begin position="769"/>
        <end position="996"/>
    </location>
</feature>
<evidence type="ECO:0000256" key="6">
    <source>
        <dbReference type="ARBA" id="ARBA00022737"/>
    </source>
</evidence>
<dbReference type="GO" id="GO:0098703">
    <property type="term" value="P:calcium ion import across plasma membrane"/>
    <property type="evidence" value="ECO:0007669"/>
    <property type="project" value="TreeGrafter"/>
</dbReference>
<name>A0A8D2ZTY7_SCOMX</name>
<evidence type="ECO:0000256" key="4">
    <source>
        <dbReference type="ARBA" id="ARBA00022673"/>
    </source>
</evidence>
<feature type="compositionally biased region" description="Low complexity" evidence="16">
    <location>
        <begin position="1093"/>
        <end position="1118"/>
    </location>
</feature>
<keyword evidence="9 17" id="KW-1133">Transmembrane helix</keyword>
<feature type="region of interest" description="Disordered" evidence="16">
    <location>
        <begin position="1984"/>
        <end position="2013"/>
    </location>
</feature>
<feature type="transmembrane region" description="Helical" evidence="17">
    <location>
        <begin position="1353"/>
        <end position="1375"/>
    </location>
</feature>
<keyword evidence="12" id="KW-0325">Glycoprotein</keyword>
<feature type="compositionally biased region" description="Basic residues" evidence="16">
    <location>
        <begin position="2003"/>
        <end position="2013"/>
    </location>
</feature>
<feature type="transmembrane region" description="Helical" evidence="17">
    <location>
        <begin position="1289"/>
        <end position="1308"/>
    </location>
</feature>
<dbReference type="Gene3D" id="1.10.287.70">
    <property type="match status" value="4"/>
</dbReference>
<keyword evidence="6" id="KW-0677">Repeat</keyword>
<feature type="transmembrane region" description="Helical" evidence="17">
    <location>
        <begin position="967"/>
        <end position="990"/>
    </location>
</feature>
<feature type="transmembrane region" description="Helical" evidence="17">
    <location>
        <begin position="1584"/>
        <end position="1603"/>
    </location>
</feature>
<evidence type="ECO:0000256" key="11">
    <source>
        <dbReference type="ARBA" id="ARBA00023136"/>
    </source>
</evidence>
<evidence type="ECO:0000256" key="16">
    <source>
        <dbReference type="SAM" id="MobiDB-lite"/>
    </source>
</evidence>
<evidence type="ECO:0000256" key="2">
    <source>
        <dbReference type="ARBA" id="ARBA00022448"/>
    </source>
</evidence>
<evidence type="ECO:0000313" key="19">
    <source>
        <dbReference type="Ensembl" id="ENSSMAP00000007582.2"/>
    </source>
</evidence>
<evidence type="ECO:0000256" key="5">
    <source>
        <dbReference type="ARBA" id="ARBA00022692"/>
    </source>
</evidence>
<feature type="transmembrane region" description="Helical" evidence="17">
    <location>
        <begin position="1218"/>
        <end position="1236"/>
    </location>
</feature>
<feature type="compositionally biased region" description="Basic residues" evidence="16">
    <location>
        <begin position="1502"/>
        <end position="1516"/>
    </location>
</feature>
<comment type="subcellular location">
    <subcellularLocation>
        <location evidence="1 15">Membrane</location>
        <topology evidence="1 15">Multi-pass membrane protein</topology>
    </subcellularLocation>
</comment>
<keyword evidence="11 17" id="KW-0472">Membrane</keyword>
<keyword evidence="10" id="KW-0406">Ion transport</keyword>
<keyword evidence="8 15" id="KW-0851">Voltage-gated channel</keyword>
<feature type="transmembrane region" description="Helical" evidence="17">
    <location>
        <begin position="358"/>
        <end position="380"/>
    </location>
</feature>
<feature type="region of interest" description="Disordered" evidence="16">
    <location>
        <begin position="2152"/>
        <end position="2261"/>
    </location>
</feature>
<evidence type="ECO:0000256" key="12">
    <source>
        <dbReference type="ARBA" id="ARBA00023180"/>
    </source>
</evidence>
<evidence type="ECO:0000256" key="15">
    <source>
        <dbReference type="RuleBase" id="RU003808"/>
    </source>
</evidence>
<dbReference type="SUPFAM" id="SSF81324">
    <property type="entry name" value="Voltage-gated potassium channels"/>
    <property type="match status" value="4"/>
</dbReference>
<dbReference type="InterPro" id="IPR050599">
    <property type="entry name" value="VDCC_alpha-1_subunit"/>
</dbReference>
<feature type="transmembrane region" description="Helical" evidence="17">
    <location>
        <begin position="1547"/>
        <end position="1564"/>
    </location>
</feature>
<dbReference type="Ensembl" id="ENSSMAT00000007680.2">
    <property type="protein sequence ID" value="ENSSMAP00000007582.2"/>
    <property type="gene ID" value="ENSSMAG00000004266.2"/>
</dbReference>
<keyword evidence="4 15" id="KW-0107">Calcium channel</keyword>
<sequence length="2261" mass="252742">MDEKEGQGSEGRSSLPRTFIRLNDLSGVGTGDGESGELAAEPAFPAPDGVSAGGEDASASGEEDLPYPAMAPVVFFYLKQSTRPRSWCLKMVSNPYPFTCTRASMLVILLNCVTLGMFQPCEDSSCDSDRCRILQDFDDFIFAFFAIEMVIKMVALGIFGKKCYLGDTWNRLDFFIVLAGMLEYSLNLQNVSFSAVRTVRVLRPLRAINRVPSMRILVTLLLDTLPMLGNVLLLCFFVFFIFGIVGVQLWAGLLRNRCFVEDNFSFPLSVKSEKLHDYYHTENDDENPFICSQRRDNGMRDCGSVPKLYEGGLQCSLDMDSYNSTDNTTCVNWNQYFTKCSAGRVNPFKDAINFDNICYAWIAIFQVITLEGWVDIMYFVMDAHSFYNFIYFILLIIVSIGSFFMINLCLVVIATQFSETKQRESQLMKEQRVRFLSNASTLASLSEPGSCYDELLKYLVHVIRKGAKQVAHICRFLARRAGLNIAASPPATEPQRGQSQRRRRKSRQGSVSAHHMMHHHHHHHHHHHYHLRNGGALVATTSIGHLALMPPSSVTAATSDSNLANLSNPPAGGAESASVRSVFNMETLCCTPSPICTGQTPDSFSLAPAPLSKAMKRNSVPFAAPGPKNYPTLQARALAESRRGSVALTNINFNLNIPPVPLERRPSSLLSARDLSTTSSTMDTAALTLDPESCPYCAKALANESEGNETLGDSDSEGVYEFTQDLHRRDRRDSRQPKKKQCGLGKTASKVVHFWRLVCDTFRKIVDSKYFGRGIMIAILINTLSMGIEYHEQPDELTNALEISNIVFTSLFALEMLLKVLVYGPFGYIKNPYNIFDGIIVVISVWEIVGQQGGGLSVLRTFRLMRVLKLVRFMPALQRQLVVLMKTMDNVATFCMLLMLFIFIFSILGMHLFGCKFGSEREEDTVPDRKNFDSLLWAIVTVFQILTQEDWNKVLYNGMASTSHVAALYFIALMTFGNYVLFNLLVAILVEGFQTEVKCHWSHVHNTGGDASKSGSEIDSFARSLEDVNGSKKDLSASAGETSLTPPLITHTAATPMPVPKLPVGGDPILGYESRRGSSVSVDPACYDKSPTSARSSSPYAPWSSGSGWTSRRSSWNSLGRAPSLKRQKRQSGERRSLLSGEGGSSSEDGEGGGEEGGGLMEEDNTSLARTDSMSQLFHWLEKKQPEWCRQRGTWSLYLFPPESRFRIVCKKIITHKMFDHIVLLIIFLNCITIAMERPRIDPTSAERIFLTLSNYIFTAIFVTEMAVKIVALGWCFGDKAYLRSSWNLLDGMLVMISVIDILVSLISNSGTKILGMLRVLRLLRTLRPLRVISRAPGLKLVVETLMSSLKPIGNIVVICCAFFIIFGILGVQLFKGKFFFCQGVEHHIKNVTNRSDCLQANYKWVRHKYNFDNLGQALMSLFVLASKDGWVDIMYNGLDAVVPCFLCMFQPELNHNPWMLLYFISFLLIVAFFVLNMFVGVVVENFHKCRRHQEAEEAKRREAKRLKRREKKRRSKEKELAEAQSKPYYSDYSPTRLVIHKMCTSHYLDLFITIVIGLNVITMSMEHYQQPKELDEALKICNYIFTLIFVLESVFKLVAFGFRRFFKDKWNQLDLAIVLLSIMGITLEEIEVNASLPINPTIIRIMRVLRIARVLKLLKMAVGMRALLDTVMQALPQVGNLGLLFMLLFFIYAALGVELFGDLICDELHPCEGLGRYATFKNFGMAFLLLFRVSTGDNWNGIMKDTLRDCAQDTNTCYNTVVSPIYFVSFVLTAQFVLVNVVIAVLMKHLEESNKEAKMGAEPEADLELELQMDGGDISMRSPQLNPLALGMDSHCLLHHVTDRRALFDSISLVIQGSMEGELSLMDNLSGSICHFYALPPKPSKHSTDKKIPLAEMEALSLASEKSWSLALTDDSAPDDFNPLFPNSLESQDHTGRLREGNSFVRLFCASQCCVCLCAGSSASLRSQPEDFSQQLTVPTDLFRPISPHSHPDSENIPRLPPPRHTHTLSRTLRRQVTKSSCSKSSPDHIILYLSMFYVNVSQPSVIQGLWTRSFFMLYQTLKQLEVSLITCAALAGRDDVMAEDSSEGNEGYSSYAGCPESPYLRQLKRFHSVDTQGHSAFLSRPRPSSWLDDPRRHSVEVCSFLQIHSQTPAQNSLPSPRRKKKMSPPCISVDPPDGLELPPGLYPGMGGLGGLGMPPPLPSRDTCLRRRAPSSDSKDSFDLGVGEGSGQDGGPPNPNPTPKLLTLPSFSFEKTSSEH</sequence>
<dbReference type="GO" id="GO:0046872">
    <property type="term" value="F:metal ion binding"/>
    <property type="evidence" value="ECO:0007669"/>
    <property type="project" value="UniProtKB-KW"/>
</dbReference>
<comment type="similarity">
    <text evidence="15">Belongs to the calcium channel alpha-1 subunit (TC 1.A.1.11) family.</text>
</comment>
<keyword evidence="7 14" id="KW-0106">Calcium</keyword>
<feature type="binding site" evidence="14">
    <location>
        <position position="371"/>
    </location>
    <ligand>
        <name>Ca(2+)</name>
        <dbReference type="ChEBI" id="CHEBI:29108"/>
    </ligand>
</feature>